<protein>
    <submittedName>
        <fullName evidence="1">Uncharacterized protein</fullName>
    </submittedName>
</protein>
<accession>A0ABR1RJZ7</accession>
<evidence type="ECO:0000313" key="1">
    <source>
        <dbReference type="EMBL" id="KAK8013607.1"/>
    </source>
</evidence>
<keyword evidence="2" id="KW-1185">Reference proteome</keyword>
<sequence length="158" mass="18151">MAMRVAGFGVMNLRATQSYTDRAELLHNFNNSQSNCEVLGNNIRLARLGLNLHHSCRRSMLLVYPWNANVVLQIFGCLMWIGQQSEMIWITFTMPDTLYDKFEVTVRGRYAMQLADKATVGNVKGPWGNDAVMFKIIRVLFGHPFSRFFFHHEQDGCS</sequence>
<comment type="caution">
    <text evidence="1">The sequence shown here is derived from an EMBL/GenBank/DDBJ whole genome shotgun (WGS) entry which is preliminary data.</text>
</comment>
<organism evidence="1 2">
    <name type="scientific">Apiospora marii</name>
    <dbReference type="NCBI Taxonomy" id="335849"/>
    <lineage>
        <taxon>Eukaryota</taxon>
        <taxon>Fungi</taxon>
        <taxon>Dikarya</taxon>
        <taxon>Ascomycota</taxon>
        <taxon>Pezizomycotina</taxon>
        <taxon>Sordariomycetes</taxon>
        <taxon>Xylariomycetidae</taxon>
        <taxon>Amphisphaeriales</taxon>
        <taxon>Apiosporaceae</taxon>
        <taxon>Apiospora</taxon>
    </lineage>
</organism>
<dbReference type="InterPro" id="IPR027417">
    <property type="entry name" value="P-loop_NTPase"/>
</dbReference>
<dbReference type="SUPFAM" id="SSF52540">
    <property type="entry name" value="P-loop containing nucleoside triphosphate hydrolases"/>
    <property type="match status" value="1"/>
</dbReference>
<evidence type="ECO:0000313" key="2">
    <source>
        <dbReference type="Proteomes" id="UP001396898"/>
    </source>
</evidence>
<proteinExistence type="predicted"/>
<dbReference type="EMBL" id="JAQQWI010000013">
    <property type="protein sequence ID" value="KAK8013607.1"/>
    <property type="molecule type" value="Genomic_DNA"/>
</dbReference>
<gene>
    <name evidence="1" type="ORF">PG991_009200</name>
</gene>
<dbReference type="Proteomes" id="UP001396898">
    <property type="component" value="Unassembled WGS sequence"/>
</dbReference>
<dbReference type="Gene3D" id="3.40.50.300">
    <property type="entry name" value="P-loop containing nucleotide triphosphate hydrolases"/>
    <property type="match status" value="1"/>
</dbReference>
<name>A0ABR1RJZ7_9PEZI</name>
<reference evidence="1 2" key="1">
    <citation type="submission" date="2023-01" db="EMBL/GenBank/DDBJ databases">
        <title>Analysis of 21 Apiospora genomes using comparative genomics revels a genus with tremendous synthesis potential of carbohydrate active enzymes and secondary metabolites.</title>
        <authorList>
            <person name="Sorensen T."/>
        </authorList>
    </citation>
    <scope>NUCLEOTIDE SEQUENCE [LARGE SCALE GENOMIC DNA]</scope>
    <source>
        <strain evidence="1 2">CBS 20057</strain>
    </source>
</reference>